<dbReference type="SUPFAM" id="SSF159894">
    <property type="entry name" value="YgaC/TfoX-N like"/>
    <property type="match status" value="1"/>
</dbReference>
<evidence type="ECO:0000259" key="1">
    <source>
        <dbReference type="Pfam" id="PF04993"/>
    </source>
</evidence>
<keyword evidence="3" id="KW-1185">Reference proteome</keyword>
<protein>
    <recommendedName>
        <fullName evidence="1">TfoX N-terminal domain-containing protein</fullName>
    </recommendedName>
</protein>
<dbReference type="InterPro" id="IPR007076">
    <property type="entry name" value="TfoX_N"/>
</dbReference>
<dbReference type="Pfam" id="PF04993">
    <property type="entry name" value="TfoX_N"/>
    <property type="match status" value="1"/>
</dbReference>
<gene>
    <name evidence="2" type="ORF">SLNSH_07310</name>
</gene>
<dbReference type="Proteomes" id="UP000239772">
    <property type="component" value="Unassembled WGS sequence"/>
</dbReference>
<name>A0A2T1HVY9_9HYPH</name>
<proteinExistence type="predicted"/>
<accession>A0A2T1HVY9</accession>
<evidence type="ECO:0000313" key="3">
    <source>
        <dbReference type="Proteomes" id="UP000239772"/>
    </source>
</evidence>
<comment type="caution">
    <text evidence="2">The sequence shown here is derived from an EMBL/GenBank/DDBJ whole genome shotgun (WGS) entry which is preliminary data.</text>
</comment>
<dbReference type="EMBL" id="PVZS01000006">
    <property type="protein sequence ID" value="PSC05837.1"/>
    <property type="molecule type" value="Genomic_DNA"/>
</dbReference>
<organism evidence="2 3">
    <name type="scientific">Alsobacter soli</name>
    <dbReference type="NCBI Taxonomy" id="2109933"/>
    <lineage>
        <taxon>Bacteria</taxon>
        <taxon>Pseudomonadati</taxon>
        <taxon>Pseudomonadota</taxon>
        <taxon>Alphaproteobacteria</taxon>
        <taxon>Hyphomicrobiales</taxon>
        <taxon>Alsobacteraceae</taxon>
        <taxon>Alsobacter</taxon>
    </lineage>
</organism>
<dbReference type="AlphaFoldDB" id="A0A2T1HVY9"/>
<reference evidence="3" key="1">
    <citation type="submission" date="2018-03" db="EMBL/GenBank/DDBJ databases">
        <authorList>
            <person name="Sun L."/>
            <person name="Liu H."/>
            <person name="Chen W."/>
            <person name="Huang K."/>
            <person name="Liu W."/>
            <person name="Gao X."/>
        </authorList>
    </citation>
    <scope>NUCLEOTIDE SEQUENCE [LARGE SCALE GENOMIC DNA]</scope>
    <source>
        <strain evidence="3">SH9</strain>
    </source>
</reference>
<dbReference type="Gene3D" id="3.30.1460.30">
    <property type="entry name" value="YgaC/TfoX-N like chaperone"/>
    <property type="match status" value="1"/>
</dbReference>
<sequence length="96" mass="10558">MFGGHGVFDGGLMVALLLKGVIYLKCDPETAPLFEAEGLEPFRYEVKGRIQAIGYRQLPEAAHDDPEVLVQWYGLARSAALRAAARKAKTSRRVKA</sequence>
<feature type="domain" description="TfoX N-terminal" evidence="1">
    <location>
        <begin position="1"/>
        <end position="79"/>
    </location>
</feature>
<evidence type="ECO:0000313" key="2">
    <source>
        <dbReference type="EMBL" id="PSC05837.1"/>
    </source>
</evidence>
<dbReference type="OrthoDB" id="1524907at2"/>